<keyword evidence="6" id="KW-1185">Reference proteome</keyword>
<dbReference type="Proteomes" id="UP000864422">
    <property type="component" value="Unassembled WGS sequence"/>
</dbReference>
<name>A0A485AFI4_RAOPL</name>
<dbReference type="EMBL" id="DACSEA010000007">
    <property type="protein sequence ID" value="HAT1606043.1"/>
    <property type="molecule type" value="Genomic_DNA"/>
</dbReference>
<feature type="region of interest" description="Disordered" evidence="1">
    <location>
        <begin position="20"/>
        <end position="48"/>
    </location>
</feature>
<protein>
    <submittedName>
        <fullName evidence="4">Uncharacterized protein</fullName>
    </submittedName>
</protein>
<evidence type="ECO:0000313" key="2">
    <source>
        <dbReference type="EMBL" id="HAT1606043.1"/>
    </source>
</evidence>
<reference evidence="2" key="3">
    <citation type="submission" date="2020-11" db="EMBL/GenBank/DDBJ databases">
        <authorList>
            <consortium name="NCBI Pathogen Detection Project"/>
        </authorList>
    </citation>
    <scope>NUCLEOTIDE SEQUENCE</scope>
    <source>
        <strain evidence="2">MISC063</strain>
    </source>
</reference>
<evidence type="ECO:0000313" key="3">
    <source>
        <dbReference type="EMBL" id="MDZ7467068.1"/>
    </source>
</evidence>
<dbReference type="Proteomes" id="UP001293169">
    <property type="component" value="Unassembled WGS sequence"/>
</dbReference>
<dbReference type="EMBL" id="CAADJE010000001">
    <property type="protein sequence ID" value="VFS55519.1"/>
    <property type="molecule type" value="Genomic_DNA"/>
</dbReference>
<gene>
    <name evidence="2" type="ORF">I8Y23_002355</name>
    <name evidence="4" type="ORF">NCTC12998_00144</name>
    <name evidence="3" type="ORF">U5E74_15620</name>
</gene>
<organism evidence="4 5">
    <name type="scientific">Raoultella planticola</name>
    <name type="common">Klebsiella planticola</name>
    <dbReference type="NCBI Taxonomy" id="575"/>
    <lineage>
        <taxon>Bacteria</taxon>
        <taxon>Pseudomonadati</taxon>
        <taxon>Pseudomonadota</taxon>
        <taxon>Gammaproteobacteria</taxon>
        <taxon>Enterobacterales</taxon>
        <taxon>Enterobacteriaceae</taxon>
        <taxon>Klebsiella/Raoultella group</taxon>
        <taxon>Raoultella</taxon>
    </lineage>
</organism>
<evidence type="ECO:0000313" key="4">
    <source>
        <dbReference type="EMBL" id="VFS55519.1"/>
    </source>
</evidence>
<evidence type="ECO:0000313" key="5">
    <source>
        <dbReference type="Proteomes" id="UP000345637"/>
    </source>
</evidence>
<dbReference type="GeneID" id="58930294"/>
<reference evidence="2" key="1">
    <citation type="journal article" date="2018" name="Genome Biol.">
        <title>SKESA: strategic k-mer extension for scrupulous assemblies.</title>
        <authorList>
            <person name="Souvorov A."/>
            <person name="Agarwala R."/>
            <person name="Lipman D.J."/>
        </authorList>
    </citation>
    <scope>NUCLEOTIDE SEQUENCE</scope>
    <source>
        <strain evidence="2">MISC063</strain>
    </source>
</reference>
<dbReference type="AlphaFoldDB" id="A0A485AFI4"/>
<accession>A0A485AFI4</accession>
<evidence type="ECO:0000313" key="6">
    <source>
        <dbReference type="Proteomes" id="UP001293169"/>
    </source>
</evidence>
<reference evidence="3 6" key="4">
    <citation type="submission" date="2023-12" db="EMBL/GenBank/DDBJ databases">
        <title>N/s.</title>
        <authorList>
            <person name="Dale J."/>
        </authorList>
    </citation>
    <scope>NUCLEOTIDE SEQUENCE [LARGE SCALE GENOMIC DNA]</scope>
    <source>
        <strain evidence="3 6">2023EL-01226</strain>
    </source>
</reference>
<dbReference type="EMBL" id="JAXUDK010000010">
    <property type="protein sequence ID" value="MDZ7467068.1"/>
    <property type="molecule type" value="Genomic_DNA"/>
</dbReference>
<sequence>MPPNGVISAFATTSNASFRDRFGVDSRHPSATGVREQPQARPADPEME</sequence>
<evidence type="ECO:0000256" key="1">
    <source>
        <dbReference type="SAM" id="MobiDB-lite"/>
    </source>
</evidence>
<dbReference type="RefSeq" id="WP_155274635.1">
    <property type="nucleotide sequence ID" value="NZ_CABDVR010000001.1"/>
</dbReference>
<proteinExistence type="predicted"/>
<reference evidence="4 5" key="2">
    <citation type="submission" date="2019-03" db="EMBL/GenBank/DDBJ databases">
        <authorList>
            <consortium name="Pathogen Informatics"/>
        </authorList>
    </citation>
    <scope>NUCLEOTIDE SEQUENCE [LARGE SCALE GENOMIC DNA]</scope>
    <source>
        <strain evidence="4 5">NCTC12998</strain>
    </source>
</reference>
<dbReference type="Proteomes" id="UP000345637">
    <property type="component" value="Unassembled WGS sequence"/>
</dbReference>